<dbReference type="AlphaFoldDB" id="A0A6J4H9J6"/>
<reference evidence="2" key="1">
    <citation type="submission" date="2020-02" db="EMBL/GenBank/DDBJ databases">
        <authorList>
            <person name="Meier V. D."/>
        </authorList>
    </citation>
    <scope>NUCLEOTIDE SEQUENCE</scope>
    <source>
        <strain evidence="2">AVDCRST_MAG10</strain>
    </source>
</reference>
<name>A0A6J4H9J6_9ACTN</name>
<dbReference type="Gene3D" id="3.30.1230.10">
    <property type="entry name" value="YlxR-like"/>
    <property type="match status" value="1"/>
</dbReference>
<dbReference type="EMBL" id="CADCTB010000030">
    <property type="protein sequence ID" value="CAA9217127.1"/>
    <property type="molecule type" value="Genomic_DNA"/>
</dbReference>
<dbReference type="InterPro" id="IPR037465">
    <property type="entry name" value="YlxR"/>
</dbReference>
<evidence type="ECO:0000313" key="2">
    <source>
        <dbReference type="EMBL" id="CAA9217127.1"/>
    </source>
</evidence>
<dbReference type="Pfam" id="PF04296">
    <property type="entry name" value="YlxR"/>
    <property type="match status" value="1"/>
</dbReference>
<evidence type="ECO:0000259" key="1">
    <source>
        <dbReference type="Pfam" id="PF04296"/>
    </source>
</evidence>
<protein>
    <recommendedName>
        <fullName evidence="1">YlxR domain-containing protein</fullName>
    </recommendedName>
</protein>
<dbReference type="InterPro" id="IPR035931">
    <property type="entry name" value="YlxR-like_sf"/>
</dbReference>
<accession>A0A6J4H9J6</accession>
<dbReference type="SUPFAM" id="SSF64376">
    <property type="entry name" value="YlxR-like"/>
    <property type="match status" value="1"/>
</dbReference>
<proteinExistence type="predicted"/>
<dbReference type="PANTHER" id="PTHR34215">
    <property type="entry name" value="BLL0784 PROTEIN"/>
    <property type="match status" value="1"/>
</dbReference>
<sequence>MASPDELVRVVAQPGGGLAVGRTRPGRGAWVCAGSPACVDAAERRKAFDRALRTTVHGHALDEVRTILAERGRLDS</sequence>
<dbReference type="PANTHER" id="PTHR34215:SF1">
    <property type="entry name" value="YLXR DOMAIN-CONTAINING PROTEIN"/>
    <property type="match status" value="1"/>
</dbReference>
<dbReference type="InterPro" id="IPR007393">
    <property type="entry name" value="YlxR_dom"/>
</dbReference>
<organism evidence="2">
    <name type="scientific">uncultured Acidimicrobiales bacterium</name>
    <dbReference type="NCBI Taxonomy" id="310071"/>
    <lineage>
        <taxon>Bacteria</taxon>
        <taxon>Bacillati</taxon>
        <taxon>Actinomycetota</taxon>
        <taxon>Acidimicrobiia</taxon>
        <taxon>Acidimicrobiales</taxon>
        <taxon>environmental samples</taxon>
    </lineage>
</organism>
<feature type="domain" description="YlxR" evidence="1">
    <location>
        <begin position="1"/>
        <end position="64"/>
    </location>
</feature>
<gene>
    <name evidence="2" type="ORF">AVDCRST_MAG10-459</name>
</gene>